<dbReference type="PROSITE" id="PS50878">
    <property type="entry name" value="RT_POL"/>
    <property type="match status" value="1"/>
</dbReference>
<organism evidence="2 3">
    <name type="scientific">Chrysodeixis includens</name>
    <name type="common">Soybean looper</name>
    <name type="synonym">Pseudoplusia includens</name>
    <dbReference type="NCBI Taxonomy" id="689277"/>
    <lineage>
        <taxon>Eukaryota</taxon>
        <taxon>Metazoa</taxon>
        <taxon>Ecdysozoa</taxon>
        <taxon>Arthropoda</taxon>
        <taxon>Hexapoda</taxon>
        <taxon>Insecta</taxon>
        <taxon>Pterygota</taxon>
        <taxon>Neoptera</taxon>
        <taxon>Endopterygota</taxon>
        <taxon>Lepidoptera</taxon>
        <taxon>Glossata</taxon>
        <taxon>Ditrysia</taxon>
        <taxon>Noctuoidea</taxon>
        <taxon>Noctuidae</taxon>
        <taxon>Plusiinae</taxon>
        <taxon>Chrysodeixis</taxon>
    </lineage>
</organism>
<dbReference type="Proteomes" id="UP001154114">
    <property type="component" value="Chromosome 8"/>
</dbReference>
<gene>
    <name evidence="2" type="ORF">CINC_LOCUS12796</name>
</gene>
<sequence length="289" mass="33529">MNHSGVPQGSILGPLLFLIYVNDLPRALKHECVLFADDTTIILDCKNMDTFKTEIYKTLEDVIQWLDLNKLKINIEKTKFINFKTYKSKNLDLNISYNNSPIKQIHSAKFLGITLDTHLSWKEHINNLCTKINRFVFALRKVKDVTSRDTSIMVYHAYICSIIRYGIVVWGNSCDIMRVFIAQKKCIRALYGMKWSDSCKPIFKSKNLLTVPCIYIYEVAKFVKYHSYLFTFNDNTFKRKTNHLPLKMPVPKLELFRKNCAYVAPLIYNSLPKGMTDLIKSSLLPCENG</sequence>
<dbReference type="SUPFAM" id="SSF56672">
    <property type="entry name" value="DNA/RNA polymerases"/>
    <property type="match status" value="1"/>
</dbReference>
<proteinExistence type="predicted"/>
<evidence type="ECO:0000313" key="2">
    <source>
        <dbReference type="EMBL" id="CAD0198524.1"/>
    </source>
</evidence>
<dbReference type="InterPro" id="IPR000477">
    <property type="entry name" value="RT_dom"/>
</dbReference>
<dbReference type="InterPro" id="IPR043502">
    <property type="entry name" value="DNA/RNA_pol_sf"/>
</dbReference>
<dbReference type="OrthoDB" id="414730at2759"/>
<feature type="domain" description="Reverse transcriptase" evidence="1">
    <location>
        <begin position="1"/>
        <end position="115"/>
    </location>
</feature>
<evidence type="ECO:0000259" key="1">
    <source>
        <dbReference type="PROSITE" id="PS50878"/>
    </source>
</evidence>
<reference evidence="2" key="1">
    <citation type="submission" date="2021-12" db="EMBL/GenBank/DDBJ databases">
        <authorList>
            <person name="King R."/>
        </authorList>
    </citation>
    <scope>NUCLEOTIDE SEQUENCE</scope>
</reference>
<accession>A0A9N8KRR5</accession>
<name>A0A9N8KRR5_CHRIL</name>
<dbReference type="GO" id="GO:0071897">
    <property type="term" value="P:DNA biosynthetic process"/>
    <property type="evidence" value="ECO:0007669"/>
    <property type="project" value="UniProtKB-ARBA"/>
</dbReference>
<dbReference type="PANTHER" id="PTHR33332">
    <property type="entry name" value="REVERSE TRANSCRIPTASE DOMAIN-CONTAINING PROTEIN"/>
    <property type="match status" value="1"/>
</dbReference>
<dbReference type="AlphaFoldDB" id="A0A9N8KRR5"/>
<protein>
    <recommendedName>
        <fullName evidence="1">Reverse transcriptase domain-containing protein</fullName>
    </recommendedName>
</protein>
<evidence type="ECO:0000313" key="3">
    <source>
        <dbReference type="Proteomes" id="UP001154114"/>
    </source>
</evidence>
<keyword evidence="3" id="KW-1185">Reference proteome</keyword>
<dbReference type="Pfam" id="PF00078">
    <property type="entry name" value="RVT_1"/>
    <property type="match status" value="1"/>
</dbReference>
<dbReference type="EMBL" id="LR824011">
    <property type="protein sequence ID" value="CAD0198524.1"/>
    <property type="molecule type" value="Genomic_DNA"/>
</dbReference>